<dbReference type="Proteomes" id="UP000663937">
    <property type="component" value="Chromosome"/>
</dbReference>
<keyword evidence="3" id="KW-1185">Reference proteome</keyword>
<keyword evidence="1" id="KW-0472">Membrane</keyword>
<feature type="transmembrane region" description="Helical" evidence="1">
    <location>
        <begin position="124"/>
        <end position="147"/>
    </location>
</feature>
<reference evidence="2" key="1">
    <citation type="submission" date="2021-03" db="EMBL/GenBank/DDBJ databases">
        <title>Pengzhenrongella sicca gen. nov., sp. nov., a new member of suborder Micrococcineae isolated from High-Arctic tundra soil.</title>
        <authorList>
            <person name="Peng F."/>
        </authorList>
    </citation>
    <scope>NUCLEOTIDE SEQUENCE</scope>
    <source>
        <strain evidence="2">LRZ-2</strain>
    </source>
</reference>
<keyword evidence="1" id="KW-1133">Transmembrane helix</keyword>
<dbReference type="AlphaFoldDB" id="A0A8A4ZCF2"/>
<proteinExistence type="predicted"/>
<organism evidence="2 3">
    <name type="scientific">Pengzhenrongella sicca</name>
    <dbReference type="NCBI Taxonomy" id="2819238"/>
    <lineage>
        <taxon>Bacteria</taxon>
        <taxon>Bacillati</taxon>
        <taxon>Actinomycetota</taxon>
        <taxon>Actinomycetes</taxon>
        <taxon>Micrococcales</taxon>
        <taxon>Pengzhenrongella</taxon>
    </lineage>
</organism>
<sequence length="439" mass="47497">MISARQAIAPVRTYLCEVRTDVAVLAQLVRDDARIELRATARQAAALAQTRWIRAYDSGAVTVQHALVRAHVAKMRSRAAVVRRVLPLTFAVLAATSFVADWYYGRIVIRTLGYSGPTAWAYLAPFAAITLACSLPIVVIVLSIGTLPIRATHPAMRGVIVYCPSLVLAFAGAWYILPNWPGGYFGSGLAWVLAWLSIIIVLFVYTFLYRRRASLDPRHSFIRALGNLLTTAIFDDPETTTHFTSVKGLAAAATQERHFSDGIRPTLARWACGDTRRTALARSISDTADEIATGYPALGWKQAPEIRSQLTSDARRIAAGLHTLAKATLLGGPRDETVVGALADGLVAASQGRWSALSLHEPLPRAPRVIQEVLRRTSAIAALVLLGAYGAPLLSSPLDDQVRNLLFGTALLAVVTPRKAVEDAFSQARDFLPGGNSRD</sequence>
<dbReference type="RefSeq" id="WP_227422789.1">
    <property type="nucleotide sequence ID" value="NZ_CP071868.1"/>
</dbReference>
<feature type="transmembrane region" description="Helical" evidence="1">
    <location>
        <begin position="189"/>
        <end position="208"/>
    </location>
</feature>
<name>A0A8A4ZCF2_9MICO</name>
<gene>
    <name evidence="2" type="ORF">J4E96_14430</name>
</gene>
<feature type="transmembrane region" description="Helical" evidence="1">
    <location>
        <begin position="159"/>
        <end position="177"/>
    </location>
</feature>
<feature type="transmembrane region" description="Helical" evidence="1">
    <location>
        <begin position="85"/>
        <end position="104"/>
    </location>
</feature>
<protein>
    <submittedName>
        <fullName evidence="2">Uncharacterized protein</fullName>
    </submittedName>
</protein>
<dbReference type="KEGG" id="psic:J4E96_14430"/>
<evidence type="ECO:0000313" key="2">
    <source>
        <dbReference type="EMBL" id="QTE28553.1"/>
    </source>
</evidence>
<dbReference type="EMBL" id="CP071868">
    <property type="protein sequence ID" value="QTE28553.1"/>
    <property type="molecule type" value="Genomic_DNA"/>
</dbReference>
<keyword evidence="1" id="KW-0812">Transmembrane</keyword>
<evidence type="ECO:0000256" key="1">
    <source>
        <dbReference type="SAM" id="Phobius"/>
    </source>
</evidence>
<evidence type="ECO:0000313" key="3">
    <source>
        <dbReference type="Proteomes" id="UP000663937"/>
    </source>
</evidence>
<accession>A0A8A4ZCF2</accession>